<evidence type="ECO:0000256" key="3">
    <source>
        <dbReference type="ARBA" id="ARBA00023002"/>
    </source>
</evidence>
<accession>A0ABP1DKE6</accession>
<dbReference type="EMBL" id="OZ037947">
    <property type="protein sequence ID" value="CAL1707674.1"/>
    <property type="molecule type" value="Genomic_DNA"/>
</dbReference>
<dbReference type="PANTHER" id="PTHR43976">
    <property type="entry name" value="SHORT CHAIN DEHYDROGENASE"/>
    <property type="match status" value="1"/>
</dbReference>
<dbReference type="PRINTS" id="PR00081">
    <property type="entry name" value="GDHRDH"/>
</dbReference>
<proteinExistence type="inferred from homology"/>
<dbReference type="PANTHER" id="PTHR43976:SF16">
    <property type="entry name" value="SHORT-CHAIN DEHYDROGENASE_REDUCTASE FAMILY PROTEIN"/>
    <property type="match status" value="1"/>
</dbReference>
<dbReference type="InterPro" id="IPR036291">
    <property type="entry name" value="NAD(P)-bd_dom_sf"/>
</dbReference>
<dbReference type="Gene3D" id="3.40.50.720">
    <property type="entry name" value="NAD(P)-binding Rossmann-like Domain"/>
    <property type="match status" value="1"/>
</dbReference>
<gene>
    <name evidence="4" type="ORF">GFSPODELE1_LOCUS6478</name>
</gene>
<dbReference type="InterPro" id="IPR002347">
    <property type="entry name" value="SDR_fam"/>
</dbReference>
<dbReference type="CDD" id="cd05374">
    <property type="entry name" value="17beta-HSD-like_SDR_c"/>
    <property type="match status" value="1"/>
</dbReference>
<evidence type="ECO:0000256" key="1">
    <source>
        <dbReference type="ARBA" id="ARBA00006484"/>
    </source>
</evidence>
<keyword evidence="2" id="KW-0521">NADP</keyword>
<keyword evidence="5" id="KW-1185">Reference proteome</keyword>
<keyword evidence="3" id="KW-0560">Oxidoreductase</keyword>
<evidence type="ECO:0000256" key="2">
    <source>
        <dbReference type="ARBA" id="ARBA00022857"/>
    </source>
</evidence>
<name>A0ABP1DKE6_9APHY</name>
<evidence type="ECO:0000313" key="4">
    <source>
        <dbReference type="EMBL" id="CAL1707674.1"/>
    </source>
</evidence>
<dbReference type="Pfam" id="PF13561">
    <property type="entry name" value="adh_short_C2"/>
    <property type="match status" value="1"/>
</dbReference>
<organism evidence="4 5">
    <name type="scientific">Somion occarium</name>
    <dbReference type="NCBI Taxonomy" id="3059160"/>
    <lineage>
        <taxon>Eukaryota</taxon>
        <taxon>Fungi</taxon>
        <taxon>Dikarya</taxon>
        <taxon>Basidiomycota</taxon>
        <taxon>Agaricomycotina</taxon>
        <taxon>Agaricomycetes</taxon>
        <taxon>Polyporales</taxon>
        <taxon>Cerrenaceae</taxon>
        <taxon>Somion</taxon>
    </lineage>
</organism>
<dbReference type="Proteomes" id="UP001497453">
    <property type="component" value="Chromosome 4"/>
</dbReference>
<dbReference type="PRINTS" id="PR00080">
    <property type="entry name" value="SDRFAMILY"/>
</dbReference>
<dbReference type="InterPro" id="IPR051911">
    <property type="entry name" value="SDR_oxidoreductase"/>
</dbReference>
<dbReference type="PROSITE" id="PS00061">
    <property type="entry name" value="ADH_SHORT"/>
    <property type="match status" value="1"/>
</dbReference>
<evidence type="ECO:0008006" key="6">
    <source>
        <dbReference type="Google" id="ProtNLM"/>
    </source>
</evidence>
<evidence type="ECO:0000313" key="5">
    <source>
        <dbReference type="Proteomes" id="UP001497453"/>
    </source>
</evidence>
<protein>
    <recommendedName>
        <fullName evidence="6">NAD(P)-binding protein</fullName>
    </recommendedName>
</protein>
<comment type="similarity">
    <text evidence="1">Belongs to the short-chain dehydrogenases/reductases (SDR) family.</text>
</comment>
<dbReference type="SUPFAM" id="SSF51735">
    <property type="entry name" value="NAD(P)-binding Rossmann-fold domains"/>
    <property type="match status" value="1"/>
</dbReference>
<sequence length="267" mass="28989">MAPQQIWLITGAASGFGRAVTELVLHKGDVVIATDRSPEGLNDLTAKYPSSHLLVLNLDVTKHDQISHVFARVKKDFGRLDVVYNNAGYLIVGEVEGTSPDIAHALFETNFWGVGGRLLNVNSMSGIQGWAGVGYYSASKHAIEGLSESLAQELDPEWNIKITIIEPGAFRTSLSSTGLVKTPVHSAYAKASLASAQFRAFVNQMVHQGADPAKAAEKLYHLAHLPEPPLRLPLGKDAVSTVEGRIEHLKEIVAKYGSWSHDLEFDL</sequence>
<reference evidence="5" key="1">
    <citation type="submission" date="2024-04" db="EMBL/GenBank/DDBJ databases">
        <authorList>
            <person name="Shaw F."/>
            <person name="Minotto A."/>
        </authorList>
    </citation>
    <scope>NUCLEOTIDE SEQUENCE [LARGE SCALE GENOMIC DNA]</scope>
</reference>
<dbReference type="InterPro" id="IPR020904">
    <property type="entry name" value="Sc_DH/Rdtase_CS"/>
</dbReference>